<dbReference type="InterPro" id="IPR021133">
    <property type="entry name" value="HEAT_type_2"/>
</dbReference>
<dbReference type="eggNOG" id="KOG1241">
    <property type="taxonomic scope" value="Eukaryota"/>
</dbReference>
<dbReference type="Proteomes" id="UP000007798">
    <property type="component" value="Unassembled WGS sequence"/>
</dbReference>
<evidence type="ECO:0000256" key="1">
    <source>
        <dbReference type="ARBA" id="ARBA00004496"/>
    </source>
</evidence>
<dbReference type="SMR" id="B4N1X7"/>
<evidence type="ECO:0000256" key="5">
    <source>
        <dbReference type="ARBA" id="ARBA00022927"/>
    </source>
</evidence>
<dbReference type="InterPro" id="IPR016024">
    <property type="entry name" value="ARM-type_fold"/>
</dbReference>
<dbReference type="GO" id="GO:0005737">
    <property type="term" value="C:cytoplasm"/>
    <property type="evidence" value="ECO:0007669"/>
    <property type="project" value="UniProtKB-SubCell"/>
</dbReference>
<keyword evidence="4" id="KW-0677">Repeat</keyword>
<dbReference type="EMBL" id="CH963925">
    <property type="protein sequence ID" value="EDW78366.2"/>
    <property type="molecule type" value="Genomic_DNA"/>
</dbReference>
<dbReference type="GO" id="GO:0031267">
    <property type="term" value="F:small GTPase binding"/>
    <property type="evidence" value="ECO:0007669"/>
    <property type="project" value="InterPro"/>
</dbReference>
<gene>
    <name evidence="9" type="primary">Dwil\GK16389</name>
    <name evidence="9" type="ORF">Dwil_GK16389</name>
</gene>
<evidence type="ECO:0000313" key="10">
    <source>
        <dbReference type="Proteomes" id="UP000007798"/>
    </source>
</evidence>
<dbReference type="Pfam" id="PF25574">
    <property type="entry name" value="TPR_IMB1"/>
    <property type="match status" value="1"/>
</dbReference>
<dbReference type="InParanoid" id="B4N1X7"/>
<protein>
    <recommendedName>
        <fullName evidence="8">Importin N-terminal domain-containing protein</fullName>
    </recommendedName>
</protein>
<reference evidence="9 10" key="1">
    <citation type="journal article" date="2007" name="Nature">
        <title>Evolution of genes and genomes on the Drosophila phylogeny.</title>
        <authorList>
            <consortium name="Drosophila 12 Genomes Consortium"/>
            <person name="Clark A.G."/>
            <person name="Eisen M.B."/>
            <person name="Smith D.R."/>
            <person name="Bergman C.M."/>
            <person name="Oliver B."/>
            <person name="Markow T.A."/>
            <person name="Kaufman T.C."/>
            <person name="Kellis M."/>
            <person name="Gelbart W."/>
            <person name="Iyer V.N."/>
            <person name="Pollard D.A."/>
            <person name="Sackton T.B."/>
            <person name="Larracuente A.M."/>
            <person name="Singh N.D."/>
            <person name="Abad J.P."/>
            <person name="Abt D.N."/>
            <person name="Adryan B."/>
            <person name="Aguade M."/>
            <person name="Akashi H."/>
            <person name="Anderson W.W."/>
            <person name="Aquadro C.F."/>
            <person name="Ardell D.H."/>
            <person name="Arguello R."/>
            <person name="Artieri C.G."/>
            <person name="Barbash D.A."/>
            <person name="Barker D."/>
            <person name="Barsanti P."/>
            <person name="Batterham P."/>
            <person name="Batzoglou S."/>
            <person name="Begun D."/>
            <person name="Bhutkar A."/>
            <person name="Blanco E."/>
            <person name="Bosak S.A."/>
            <person name="Bradley R.K."/>
            <person name="Brand A.D."/>
            <person name="Brent M.R."/>
            <person name="Brooks A.N."/>
            <person name="Brown R.H."/>
            <person name="Butlin R.K."/>
            <person name="Caggese C."/>
            <person name="Calvi B.R."/>
            <person name="Bernardo de Carvalho A."/>
            <person name="Caspi A."/>
            <person name="Castrezana S."/>
            <person name="Celniker S.E."/>
            <person name="Chang J.L."/>
            <person name="Chapple C."/>
            <person name="Chatterji S."/>
            <person name="Chinwalla A."/>
            <person name="Civetta A."/>
            <person name="Clifton S.W."/>
            <person name="Comeron J.M."/>
            <person name="Costello J.C."/>
            <person name="Coyne J.A."/>
            <person name="Daub J."/>
            <person name="David R.G."/>
            <person name="Delcher A.L."/>
            <person name="Delehaunty K."/>
            <person name="Do C.B."/>
            <person name="Ebling H."/>
            <person name="Edwards K."/>
            <person name="Eickbush T."/>
            <person name="Evans J.D."/>
            <person name="Filipski A."/>
            <person name="Findeiss S."/>
            <person name="Freyhult E."/>
            <person name="Fulton L."/>
            <person name="Fulton R."/>
            <person name="Garcia A.C."/>
            <person name="Gardiner A."/>
            <person name="Garfield D.A."/>
            <person name="Garvin B.E."/>
            <person name="Gibson G."/>
            <person name="Gilbert D."/>
            <person name="Gnerre S."/>
            <person name="Godfrey J."/>
            <person name="Good R."/>
            <person name="Gotea V."/>
            <person name="Gravely B."/>
            <person name="Greenberg A.J."/>
            <person name="Griffiths-Jones S."/>
            <person name="Gross S."/>
            <person name="Guigo R."/>
            <person name="Gustafson E.A."/>
            <person name="Haerty W."/>
            <person name="Hahn M.W."/>
            <person name="Halligan D.L."/>
            <person name="Halpern A.L."/>
            <person name="Halter G.M."/>
            <person name="Han M.V."/>
            <person name="Heger A."/>
            <person name="Hillier L."/>
            <person name="Hinrichs A.S."/>
            <person name="Holmes I."/>
            <person name="Hoskins R.A."/>
            <person name="Hubisz M.J."/>
            <person name="Hultmark D."/>
            <person name="Huntley M.A."/>
            <person name="Jaffe D.B."/>
            <person name="Jagadeeshan S."/>
            <person name="Jeck W.R."/>
            <person name="Johnson J."/>
            <person name="Jones C.D."/>
            <person name="Jordan W.C."/>
            <person name="Karpen G.H."/>
            <person name="Kataoka E."/>
            <person name="Keightley P.D."/>
            <person name="Kheradpour P."/>
            <person name="Kirkness E.F."/>
            <person name="Koerich L.B."/>
            <person name="Kristiansen K."/>
            <person name="Kudrna D."/>
            <person name="Kulathinal R.J."/>
            <person name="Kumar S."/>
            <person name="Kwok R."/>
            <person name="Lander E."/>
            <person name="Langley C.H."/>
            <person name="Lapoint R."/>
            <person name="Lazzaro B.P."/>
            <person name="Lee S.J."/>
            <person name="Levesque L."/>
            <person name="Li R."/>
            <person name="Lin C.F."/>
            <person name="Lin M.F."/>
            <person name="Lindblad-Toh K."/>
            <person name="Llopart A."/>
            <person name="Long M."/>
            <person name="Low L."/>
            <person name="Lozovsky E."/>
            <person name="Lu J."/>
            <person name="Luo M."/>
            <person name="Machado C.A."/>
            <person name="Makalowski W."/>
            <person name="Marzo M."/>
            <person name="Matsuda M."/>
            <person name="Matzkin L."/>
            <person name="McAllister B."/>
            <person name="McBride C.S."/>
            <person name="McKernan B."/>
            <person name="McKernan K."/>
            <person name="Mendez-Lago M."/>
            <person name="Minx P."/>
            <person name="Mollenhauer M.U."/>
            <person name="Montooth K."/>
            <person name="Mount S.M."/>
            <person name="Mu X."/>
            <person name="Myers E."/>
            <person name="Negre B."/>
            <person name="Newfeld S."/>
            <person name="Nielsen R."/>
            <person name="Noor M.A."/>
            <person name="O'Grady P."/>
            <person name="Pachter L."/>
            <person name="Papaceit M."/>
            <person name="Parisi M.J."/>
            <person name="Parisi M."/>
            <person name="Parts L."/>
            <person name="Pedersen J.S."/>
            <person name="Pesole G."/>
            <person name="Phillippy A.M."/>
            <person name="Ponting C.P."/>
            <person name="Pop M."/>
            <person name="Porcelli D."/>
            <person name="Powell J.R."/>
            <person name="Prohaska S."/>
            <person name="Pruitt K."/>
            <person name="Puig M."/>
            <person name="Quesneville H."/>
            <person name="Ram K.R."/>
            <person name="Rand D."/>
            <person name="Rasmussen M.D."/>
            <person name="Reed L.K."/>
            <person name="Reenan R."/>
            <person name="Reily A."/>
            <person name="Remington K.A."/>
            <person name="Rieger T.T."/>
            <person name="Ritchie M.G."/>
            <person name="Robin C."/>
            <person name="Rogers Y.H."/>
            <person name="Rohde C."/>
            <person name="Rozas J."/>
            <person name="Rubenfield M.J."/>
            <person name="Ruiz A."/>
            <person name="Russo S."/>
            <person name="Salzberg S.L."/>
            <person name="Sanchez-Gracia A."/>
            <person name="Saranga D.J."/>
            <person name="Sato H."/>
            <person name="Schaeffer S.W."/>
            <person name="Schatz M.C."/>
            <person name="Schlenke T."/>
            <person name="Schwartz R."/>
            <person name="Segarra C."/>
            <person name="Singh R.S."/>
            <person name="Sirot L."/>
            <person name="Sirota M."/>
            <person name="Sisneros N.B."/>
            <person name="Smith C.D."/>
            <person name="Smith T.F."/>
            <person name="Spieth J."/>
            <person name="Stage D.E."/>
            <person name="Stark A."/>
            <person name="Stephan W."/>
            <person name="Strausberg R.L."/>
            <person name="Strempel S."/>
            <person name="Sturgill D."/>
            <person name="Sutton G."/>
            <person name="Sutton G.G."/>
            <person name="Tao W."/>
            <person name="Teichmann S."/>
            <person name="Tobari Y.N."/>
            <person name="Tomimura Y."/>
            <person name="Tsolas J.M."/>
            <person name="Valente V.L."/>
            <person name="Venter E."/>
            <person name="Venter J.C."/>
            <person name="Vicario S."/>
            <person name="Vieira F.G."/>
            <person name="Vilella A.J."/>
            <person name="Villasante A."/>
            <person name="Walenz B."/>
            <person name="Wang J."/>
            <person name="Wasserman M."/>
            <person name="Watts T."/>
            <person name="Wilson D."/>
            <person name="Wilson R.K."/>
            <person name="Wing R.A."/>
            <person name="Wolfner M.F."/>
            <person name="Wong A."/>
            <person name="Wong G.K."/>
            <person name="Wu C.I."/>
            <person name="Wu G."/>
            <person name="Yamamoto D."/>
            <person name="Yang H.P."/>
            <person name="Yang S.P."/>
            <person name="Yorke J.A."/>
            <person name="Yoshida K."/>
            <person name="Zdobnov E."/>
            <person name="Zhang P."/>
            <person name="Zhang Y."/>
            <person name="Zimin A.V."/>
            <person name="Baldwin J."/>
            <person name="Abdouelleil A."/>
            <person name="Abdulkadir J."/>
            <person name="Abebe A."/>
            <person name="Abera B."/>
            <person name="Abreu J."/>
            <person name="Acer S.C."/>
            <person name="Aftuck L."/>
            <person name="Alexander A."/>
            <person name="An P."/>
            <person name="Anderson E."/>
            <person name="Anderson S."/>
            <person name="Arachi H."/>
            <person name="Azer M."/>
            <person name="Bachantsang P."/>
            <person name="Barry A."/>
            <person name="Bayul T."/>
            <person name="Berlin A."/>
            <person name="Bessette D."/>
            <person name="Bloom T."/>
            <person name="Blye J."/>
            <person name="Boguslavskiy L."/>
            <person name="Bonnet C."/>
            <person name="Boukhgalter B."/>
            <person name="Bourzgui I."/>
            <person name="Brown A."/>
            <person name="Cahill P."/>
            <person name="Channer S."/>
            <person name="Cheshatsang Y."/>
            <person name="Chuda L."/>
            <person name="Citroen M."/>
            <person name="Collymore A."/>
            <person name="Cooke P."/>
            <person name="Costello M."/>
            <person name="D'Aco K."/>
            <person name="Daza R."/>
            <person name="De Haan G."/>
            <person name="DeGray S."/>
            <person name="DeMaso C."/>
            <person name="Dhargay N."/>
            <person name="Dooley K."/>
            <person name="Dooley E."/>
            <person name="Doricent M."/>
            <person name="Dorje P."/>
            <person name="Dorjee K."/>
            <person name="Dupes A."/>
            <person name="Elong R."/>
            <person name="Falk J."/>
            <person name="Farina A."/>
            <person name="Faro S."/>
            <person name="Ferguson D."/>
            <person name="Fisher S."/>
            <person name="Foley C.D."/>
            <person name="Franke A."/>
            <person name="Friedrich D."/>
            <person name="Gadbois L."/>
            <person name="Gearin G."/>
            <person name="Gearin C.R."/>
            <person name="Giannoukos G."/>
            <person name="Goode T."/>
            <person name="Graham J."/>
            <person name="Grandbois E."/>
            <person name="Grewal S."/>
            <person name="Gyaltsen K."/>
            <person name="Hafez N."/>
            <person name="Hagos B."/>
            <person name="Hall J."/>
            <person name="Henson C."/>
            <person name="Hollinger A."/>
            <person name="Honan T."/>
            <person name="Huard M.D."/>
            <person name="Hughes L."/>
            <person name="Hurhula B."/>
            <person name="Husby M.E."/>
            <person name="Kamat A."/>
            <person name="Kanga B."/>
            <person name="Kashin S."/>
            <person name="Khazanovich D."/>
            <person name="Kisner P."/>
            <person name="Lance K."/>
            <person name="Lara M."/>
            <person name="Lee W."/>
            <person name="Lennon N."/>
            <person name="Letendre F."/>
            <person name="LeVine R."/>
            <person name="Lipovsky A."/>
            <person name="Liu X."/>
            <person name="Liu J."/>
            <person name="Liu S."/>
            <person name="Lokyitsang T."/>
            <person name="Lokyitsang Y."/>
            <person name="Lubonja R."/>
            <person name="Lui A."/>
            <person name="MacDonald P."/>
            <person name="Magnisalis V."/>
            <person name="Maru K."/>
            <person name="Matthews C."/>
            <person name="McCusker W."/>
            <person name="McDonough S."/>
            <person name="Mehta T."/>
            <person name="Meldrim J."/>
            <person name="Meneus L."/>
            <person name="Mihai O."/>
            <person name="Mihalev A."/>
            <person name="Mihova T."/>
            <person name="Mittelman R."/>
            <person name="Mlenga V."/>
            <person name="Montmayeur A."/>
            <person name="Mulrain L."/>
            <person name="Navidi A."/>
            <person name="Naylor J."/>
            <person name="Negash T."/>
            <person name="Nguyen T."/>
            <person name="Nguyen N."/>
            <person name="Nicol R."/>
            <person name="Norbu C."/>
            <person name="Norbu N."/>
            <person name="Novod N."/>
            <person name="O'Neill B."/>
            <person name="Osman S."/>
            <person name="Markiewicz E."/>
            <person name="Oyono O.L."/>
            <person name="Patti C."/>
            <person name="Phunkhang P."/>
            <person name="Pierre F."/>
            <person name="Priest M."/>
            <person name="Raghuraman S."/>
            <person name="Rege F."/>
            <person name="Reyes R."/>
            <person name="Rise C."/>
            <person name="Rogov P."/>
            <person name="Ross K."/>
            <person name="Ryan E."/>
            <person name="Settipalli S."/>
            <person name="Shea T."/>
            <person name="Sherpa N."/>
            <person name="Shi L."/>
            <person name="Shih D."/>
            <person name="Sparrow T."/>
            <person name="Spaulding J."/>
            <person name="Stalker J."/>
            <person name="Stange-Thomann N."/>
            <person name="Stavropoulos S."/>
            <person name="Stone C."/>
            <person name="Strader C."/>
            <person name="Tesfaye S."/>
            <person name="Thomson T."/>
            <person name="Thoulutsang Y."/>
            <person name="Thoulutsang D."/>
            <person name="Topham K."/>
            <person name="Topping I."/>
            <person name="Tsamla T."/>
            <person name="Vassiliev H."/>
            <person name="Vo A."/>
            <person name="Wangchuk T."/>
            <person name="Wangdi T."/>
            <person name="Weiand M."/>
            <person name="Wilkinson J."/>
            <person name="Wilson A."/>
            <person name="Yadav S."/>
            <person name="Young G."/>
            <person name="Yu Q."/>
            <person name="Zembek L."/>
            <person name="Zhong D."/>
            <person name="Zimmer A."/>
            <person name="Zwirko Z."/>
            <person name="Jaffe D.B."/>
            <person name="Alvarez P."/>
            <person name="Brockman W."/>
            <person name="Butler J."/>
            <person name="Chin C."/>
            <person name="Gnerre S."/>
            <person name="Grabherr M."/>
            <person name="Kleber M."/>
            <person name="Mauceli E."/>
            <person name="MacCallum I."/>
        </authorList>
    </citation>
    <scope>NUCLEOTIDE SEQUENCE [LARGE SCALE GENOMIC DNA]</scope>
    <source>
        <strain evidence="10">Tucson 14030-0811.24</strain>
    </source>
</reference>
<dbReference type="STRING" id="7260.B4N1X7"/>
<evidence type="ECO:0000256" key="7">
    <source>
        <dbReference type="SAM" id="MobiDB-lite"/>
    </source>
</evidence>
<evidence type="ECO:0000256" key="4">
    <source>
        <dbReference type="ARBA" id="ARBA00022737"/>
    </source>
</evidence>
<dbReference type="SUPFAM" id="SSF48371">
    <property type="entry name" value="ARM repeat"/>
    <property type="match status" value="1"/>
</dbReference>
<dbReference type="PROSITE" id="PS50077">
    <property type="entry name" value="HEAT_REPEAT"/>
    <property type="match status" value="1"/>
</dbReference>
<evidence type="ECO:0000256" key="6">
    <source>
        <dbReference type="PROSITE-ProRule" id="PRU00103"/>
    </source>
</evidence>
<keyword evidence="3" id="KW-0963">Cytoplasm</keyword>
<dbReference type="PROSITE" id="PS50166">
    <property type="entry name" value="IMPORTIN_B_NT"/>
    <property type="match status" value="1"/>
</dbReference>
<dbReference type="InterPro" id="IPR011989">
    <property type="entry name" value="ARM-like"/>
</dbReference>
<dbReference type="HOGENOM" id="CLU_008296_1_0_1"/>
<evidence type="ECO:0000256" key="2">
    <source>
        <dbReference type="ARBA" id="ARBA00022448"/>
    </source>
</evidence>
<dbReference type="KEGG" id="dwi:6644602"/>
<keyword evidence="2" id="KW-0813">Transport</keyword>
<organism evidence="9 10">
    <name type="scientific">Drosophila willistoni</name>
    <name type="common">Fruit fly</name>
    <dbReference type="NCBI Taxonomy" id="7260"/>
    <lineage>
        <taxon>Eukaryota</taxon>
        <taxon>Metazoa</taxon>
        <taxon>Ecdysozoa</taxon>
        <taxon>Arthropoda</taxon>
        <taxon>Hexapoda</taxon>
        <taxon>Insecta</taxon>
        <taxon>Pterygota</taxon>
        <taxon>Neoptera</taxon>
        <taxon>Endopterygota</taxon>
        <taxon>Diptera</taxon>
        <taxon>Brachycera</taxon>
        <taxon>Muscomorpha</taxon>
        <taxon>Ephydroidea</taxon>
        <taxon>Drosophilidae</taxon>
        <taxon>Drosophila</taxon>
        <taxon>Sophophora</taxon>
    </lineage>
</organism>
<dbReference type="PANTHER" id="PTHR10527">
    <property type="entry name" value="IMPORTIN BETA"/>
    <property type="match status" value="1"/>
</dbReference>
<feature type="repeat" description="HEAT" evidence="6">
    <location>
        <begin position="387"/>
        <end position="425"/>
    </location>
</feature>
<name>B4N1X7_DROWI</name>
<dbReference type="Gene3D" id="1.25.10.10">
    <property type="entry name" value="Leucine-rich Repeat Variant"/>
    <property type="match status" value="1"/>
</dbReference>
<proteinExistence type="predicted"/>
<dbReference type="InterPro" id="IPR058584">
    <property type="entry name" value="IMB1_TNPO1-like_TPR"/>
</dbReference>
<dbReference type="OrthoDB" id="10263328at2759"/>
<evidence type="ECO:0000256" key="3">
    <source>
        <dbReference type="ARBA" id="ARBA00022490"/>
    </source>
</evidence>
<evidence type="ECO:0000259" key="8">
    <source>
        <dbReference type="PROSITE" id="PS50166"/>
    </source>
</evidence>
<comment type="subcellular location">
    <subcellularLocation>
        <location evidence="1">Cytoplasm</location>
    </subcellularLocation>
</comment>
<sequence>MNSINQELVDILEKTVVADTNELVRAHDYLEKAAAKNFMNFLWDLSEILANPSQSDVARAAAGLQLKNRLADNGQNLVKRNVLSALRTEKTRPSCAAQCAAAIALRELPMQCWSNLIPNLVHQVTDQSSTEMQRGSALQAIGYICQDVQYEITEEQSSLMLTAIIHGMSNLEHSNRVRGLATEALLNSLEVANVIFEQQSASIMKTLGELTQCLNIRVCVTALQCLVKIITLYYHHMEPYMTQMLLPISLQSIGSQNADISLQGIEFWSNMSDKEVELANGAHEETCELKNYASGACPFVAPLLLEKLTQRNENDDEDAWNPSKASSVCLTLLASCCEDMLVTHVLPFIRENLDAPNWHYRDAAVMAMGSILDGVKTKALKPVVTELMPSLIGLVGDPRILVRETAIWTMNRVCHLIPEVVISESSLQGLFNCLVTASVNSKPHVAVYMCDMMIEISKAAYHEAISQEGEPPNTYCLSPYFQTIMNHLLDMTDRYDGGHANLRRTAYEAMVEMISSSSLDCFLVVQRAVVVVQGRLDHILAICLRMQEDPMNRRFNELQFLLCDLLKAVLNKFSCEDAKLISGEAMRSLQIMFQLNAGVSATLQKNALTTIFTLVHLLGSEFVIYMPDFKDLLIMGIKNYAQPGVCRVAVDLSGLICCSVRTLMVPYSDELMSVWMNNLAEPSFPRDLKPSILTAIGDMALTIGDKFLEYLDPVLEILRASSEVQIDATNHNEYGIGKFISKLHESTIDAYTGIIHGLVRFDNGVHISRLEPQLAHIIGFIKRLARGEDVTVTKMASIAFFLSDLCDYFKEAIKPFLNDEVVARLLAYNNNSQEYYDSQDSLASRTGEDQDSSSSAR</sequence>
<accession>B4N1X7</accession>
<dbReference type="GO" id="GO:0006606">
    <property type="term" value="P:protein import into nucleus"/>
    <property type="evidence" value="ECO:0007669"/>
    <property type="project" value="InterPro"/>
</dbReference>
<dbReference type="InterPro" id="IPR040122">
    <property type="entry name" value="Importin_beta"/>
</dbReference>
<feature type="region of interest" description="Disordered" evidence="7">
    <location>
        <begin position="837"/>
        <end position="857"/>
    </location>
</feature>
<keyword evidence="10" id="KW-1185">Reference proteome</keyword>
<evidence type="ECO:0000313" key="9">
    <source>
        <dbReference type="EMBL" id="EDW78366.2"/>
    </source>
</evidence>
<feature type="domain" description="Importin N-terminal" evidence="8">
    <location>
        <begin position="26"/>
        <end position="70"/>
    </location>
</feature>
<keyword evidence="5" id="KW-0653">Protein transport</keyword>
<dbReference type="InterPro" id="IPR001494">
    <property type="entry name" value="Importin-beta_N"/>
</dbReference>
<dbReference type="AlphaFoldDB" id="B4N1X7"/>
<dbReference type="Pfam" id="PF13513">
    <property type="entry name" value="HEAT_EZ"/>
    <property type="match status" value="1"/>
</dbReference>